<organism evidence="3 4">
    <name type="scientific">Rehmannia glutinosa</name>
    <name type="common">Chinese foxglove</name>
    <dbReference type="NCBI Taxonomy" id="99300"/>
    <lineage>
        <taxon>Eukaryota</taxon>
        <taxon>Viridiplantae</taxon>
        <taxon>Streptophyta</taxon>
        <taxon>Embryophyta</taxon>
        <taxon>Tracheophyta</taxon>
        <taxon>Spermatophyta</taxon>
        <taxon>Magnoliopsida</taxon>
        <taxon>eudicotyledons</taxon>
        <taxon>Gunneridae</taxon>
        <taxon>Pentapetalae</taxon>
        <taxon>asterids</taxon>
        <taxon>lamiids</taxon>
        <taxon>Lamiales</taxon>
        <taxon>Orobanchaceae</taxon>
        <taxon>Rehmannieae</taxon>
        <taxon>Rehmannia</taxon>
    </lineage>
</organism>
<evidence type="ECO:0000259" key="2">
    <source>
        <dbReference type="Pfam" id="PF25091"/>
    </source>
</evidence>
<gene>
    <name evidence="3" type="ORF">DH2020_042627</name>
</gene>
<keyword evidence="4" id="KW-1185">Reference proteome</keyword>
<reference evidence="3 4" key="1">
    <citation type="journal article" date="2021" name="Comput. Struct. Biotechnol. J.">
        <title>De novo genome assembly of the potent medicinal plant Rehmannia glutinosa using nanopore technology.</title>
        <authorList>
            <person name="Ma L."/>
            <person name="Dong C."/>
            <person name="Song C."/>
            <person name="Wang X."/>
            <person name="Zheng X."/>
            <person name="Niu Y."/>
            <person name="Chen S."/>
            <person name="Feng W."/>
        </authorList>
    </citation>
    <scope>NUCLEOTIDE SEQUENCE [LARGE SCALE GENOMIC DNA]</scope>
    <source>
        <strain evidence="3">DH-2019</strain>
    </source>
</reference>
<dbReference type="Proteomes" id="UP001318860">
    <property type="component" value="Unassembled WGS sequence"/>
</dbReference>
<evidence type="ECO:0000313" key="4">
    <source>
        <dbReference type="Proteomes" id="UP001318860"/>
    </source>
</evidence>
<accession>A0ABR0UMI8</accession>
<feature type="coiled-coil region" evidence="1">
    <location>
        <begin position="45"/>
        <end position="79"/>
    </location>
</feature>
<sequence>MEALYAKLYNKYTKLKKEKETQFDKLNHDQEVKFLNFAAAADEMIQYLKSENDRLNGQVDELKSELASIRHEYKRIMQSTRLSSRLFPFLYLLFSFFCSTLFGCRSSSDEQHIHYQKLLMEENQKNKELSEEIARLQKLEHNQCSNCTLHEEVGRGQENSHDDTPAEETSAKSVKNLMKTVNLCIQLLLSIWNLTVYQINMFMGTKAVVLQASSRKIYSSGGDATGTSSVNCVFQYLVEFVVGMKVSPLTQSNELCVLVHHQSSGYSFSLTWIPNSRGEVELLYRVLSLGTFERVAPDWMKETLMFSTSMCSVFFERVSRVIKS</sequence>
<comment type="caution">
    <text evidence="3">The sequence shown here is derived from an EMBL/GenBank/DDBJ whole genome shotgun (WGS) entry which is preliminary data.</text>
</comment>
<name>A0ABR0UMI8_REHGL</name>
<protein>
    <recommendedName>
        <fullName evidence="2">DUF7806 domain-containing protein</fullName>
    </recommendedName>
</protein>
<evidence type="ECO:0000313" key="3">
    <source>
        <dbReference type="EMBL" id="KAK6123628.1"/>
    </source>
</evidence>
<evidence type="ECO:0000256" key="1">
    <source>
        <dbReference type="SAM" id="Coils"/>
    </source>
</evidence>
<dbReference type="Pfam" id="PF25091">
    <property type="entry name" value="DUF7806"/>
    <property type="match status" value="1"/>
</dbReference>
<dbReference type="PANTHER" id="PTHR35489:SF2">
    <property type="entry name" value="TITAN9"/>
    <property type="match status" value="1"/>
</dbReference>
<proteinExistence type="predicted"/>
<dbReference type="EMBL" id="JABTTQ020002514">
    <property type="protein sequence ID" value="KAK6123628.1"/>
    <property type="molecule type" value="Genomic_DNA"/>
</dbReference>
<dbReference type="InterPro" id="IPR056708">
    <property type="entry name" value="DUF7806"/>
</dbReference>
<dbReference type="PANTHER" id="PTHR35489">
    <property type="entry name" value="TITAN9"/>
    <property type="match status" value="1"/>
</dbReference>
<keyword evidence="1" id="KW-0175">Coiled coil</keyword>
<feature type="domain" description="DUF7806" evidence="2">
    <location>
        <begin position="230"/>
        <end position="323"/>
    </location>
</feature>